<reference evidence="2 3" key="1">
    <citation type="journal article" date="2014" name="Genome Announc.">
        <title>Draft Genome Sequence of Advenella kashmirensis Strain W13003, a Polycyclic Aromatic Hydrocarbon-Degrading Bacterium.</title>
        <authorList>
            <person name="Wang X."/>
            <person name="Jin D."/>
            <person name="Zhou L."/>
            <person name="Wu L."/>
            <person name="An W."/>
            <person name="Zhao L."/>
        </authorList>
    </citation>
    <scope>NUCLEOTIDE SEQUENCE [LARGE SCALE GENOMIC DNA]</scope>
    <source>
        <strain evidence="2 3">W13003</strain>
    </source>
</reference>
<proteinExistence type="predicted"/>
<dbReference type="PATRIC" id="fig|1424334.3.peg.788"/>
<dbReference type="Pfam" id="PF00903">
    <property type="entry name" value="Glyoxalase"/>
    <property type="match status" value="1"/>
</dbReference>
<evidence type="ECO:0000313" key="2">
    <source>
        <dbReference type="EMBL" id="ETF04324.1"/>
    </source>
</evidence>
<accession>V8QZ78</accession>
<feature type="domain" description="VOC" evidence="1">
    <location>
        <begin position="2"/>
        <end position="123"/>
    </location>
</feature>
<dbReference type="SUPFAM" id="SSF54593">
    <property type="entry name" value="Glyoxalase/Bleomycin resistance protein/Dihydroxybiphenyl dioxygenase"/>
    <property type="match status" value="1"/>
</dbReference>
<dbReference type="EMBL" id="AYXT01000001">
    <property type="protein sequence ID" value="ETF04324.1"/>
    <property type="molecule type" value="Genomic_DNA"/>
</dbReference>
<dbReference type="Proteomes" id="UP000018733">
    <property type="component" value="Unassembled WGS sequence"/>
</dbReference>
<dbReference type="InterPro" id="IPR037523">
    <property type="entry name" value="VOC_core"/>
</dbReference>
<dbReference type="PROSITE" id="PS51819">
    <property type="entry name" value="VOC"/>
    <property type="match status" value="1"/>
</dbReference>
<protein>
    <submittedName>
        <fullName evidence="2">Glyoxalase</fullName>
    </submittedName>
</protein>
<dbReference type="AlphaFoldDB" id="V8QZ78"/>
<gene>
    <name evidence="2" type="ORF">W822_03920</name>
</gene>
<dbReference type="RefSeq" id="WP_024003850.1">
    <property type="nucleotide sequence ID" value="NZ_KI650979.1"/>
</dbReference>
<dbReference type="HOGENOM" id="CLU_046006_13_1_4"/>
<keyword evidence="3" id="KW-1185">Reference proteome</keyword>
<evidence type="ECO:0000259" key="1">
    <source>
        <dbReference type="PROSITE" id="PS51819"/>
    </source>
</evidence>
<comment type="caution">
    <text evidence="2">The sequence shown here is derived from an EMBL/GenBank/DDBJ whole genome shotgun (WGS) entry which is preliminary data.</text>
</comment>
<name>V8QZ78_9BURK</name>
<dbReference type="Gene3D" id="3.30.720.110">
    <property type="match status" value="1"/>
</dbReference>
<dbReference type="Gene3D" id="3.30.720.120">
    <property type="match status" value="1"/>
</dbReference>
<sequence>MKKAYSIVITGQLQSCADFYTRHFQFDIVFQEDWYVHLLHAASGAELAFLAPDTPSQPAELHAPYSGTGVVLSLEVEDAELEYRRLADKKDCDIFLPLKDEPWGQRHFMLRDPAGVCIDVVEQRDES</sequence>
<dbReference type="eggNOG" id="COG0346">
    <property type="taxonomic scope" value="Bacteria"/>
</dbReference>
<dbReference type="InterPro" id="IPR029068">
    <property type="entry name" value="Glyas_Bleomycin-R_OHBP_Dase"/>
</dbReference>
<evidence type="ECO:0000313" key="3">
    <source>
        <dbReference type="Proteomes" id="UP000018733"/>
    </source>
</evidence>
<organism evidence="2 3">
    <name type="scientific">Advenella kashmirensis W13003</name>
    <dbReference type="NCBI Taxonomy" id="1424334"/>
    <lineage>
        <taxon>Bacteria</taxon>
        <taxon>Pseudomonadati</taxon>
        <taxon>Pseudomonadota</taxon>
        <taxon>Betaproteobacteria</taxon>
        <taxon>Burkholderiales</taxon>
        <taxon>Alcaligenaceae</taxon>
    </lineage>
</organism>
<dbReference type="STRING" id="1424334.W822_03920"/>
<dbReference type="InterPro" id="IPR004360">
    <property type="entry name" value="Glyas_Fos-R_dOase_dom"/>
</dbReference>